<dbReference type="EMBL" id="UYJE01007828">
    <property type="protein sequence ID" value="VDI58327.1"/>
    <property type="molecule type" value="Genomic_DNA"/>
</dbReference>
<feature type="region of interest" description="Disordered" evidence="1">
    <location>
        <begin position="181"/>
        <end position="210"/>
    </location>
</feature>
<evidence type="ECO:0008006" key="5">
    <source>
        <dbReference type="Google" id="ProtNLM"/>
    </source>
</evidence>
<reference evidence="3" key="1">
    <citation type="submission" date="2018-11" db="EMBL/GenBank/DDBJ databases">
        <authorList>
            <person name="Alioto T."/>
            <person name="Alioto T."/>
        </authorList>
    </citation>
    <scope>NUCLEOTIDE SEQUENCE</scope>
</reference>
<dbReference type="OrthoDB" id="6137920at2759"/>
<comment type="caution">
    <text evidence="3">The sequence shown here is derived from an EMBL/GenBank/DDBJ whole genome shotgun (WGS) entry which is preliminary data.</text>
</comment>
<feature type="non-terminal residue" evidence="3">
    <location>
        <position position="267"/>
    </location>
</feature>
<feature type="compositionally biased region" description="Basic and acidic residues" evidence="1">
    <location>
        <begin position="246"/>
        <end position="257"/>
    </location>
</feature>
<evidence type="ECO:0000313" key="3">
    <source>
        <dbReference type="EMBL" id="VDI58327.1"/>
    </source>
</evidence>
<dbReference type="Proteomes" id="UP000596742">
    <property type="component" value="Unassembled WGS sequence"/>
</dbReference>
<sequence length="267" mass="29505">HELDIATISVANVTAENDTLPKLRLDDANRVKIHHHSLGHLYLCSLGWDDFDAEVLCKSLNITWIGKATFVDNLLDLQTVPYLLQCGGLETSTAKPEECVTNSSSNKASAASSTLGVTVGIPVALFVVVGIIAASVIIRRRYIRKKSDTKFSNFMSKHTDDNYFGQQDIALPQYPTNNKTLSSQATGSTNTQGTECGQGYSHPSSDTHSPYAMSEEEIYDKANERRHVVKDRAVYSRAIDTVYDSPEQHTRQERNDGTYDPVFGTNN</sequence>
<accession>A0A8B6G475</accession>
<dbReference type="AlphaFoldDB" id="A0A8B6G475"/>
<proteinExistence type="predicted"/>
<gene>
    <name evidence="3" type="ORF">MGAL_10B090476</name>
</gene>
<evidence type="ECO:0000256" key="2">
    <source>
        <dbReference type="SAM" id="Phobius"/>
    </source>
</evidence>
<evidence type="ECO:0000256" key="1">
    <source>
        <dbReference type="SAM" id="MobiDB-lite"/>
    </source>
</evidence>
<keyword evidence="2" id="KW-0812">Transmembrane</keyword>
<name>A0A8B6G475_MYTGA</name>
<feature type="region of interest" description="Disordered" evidence="1">
    <location>
        <begin position="245"/>
        <end position="267"/>
    </location>
</feature>
<keyword evidence="2" id="KW-1133">Transmembrane helix</keyword>
<protein>
    <recommendedName>
        <fullName evidence="5">SRCR domain-containing protein</fullName>
    </recommendedName>
</protein>
<evidence type="ECO:0000313" key="4">
    <source>
        <dbReference type="Proteomes" id="UP000596742"/>
    </source>
</evidence>
<keyword evidence="2" id="KW-0472">Membrane</keyword>
<organism evidence="3 4">
    <name type="scientific">Mytilus galloprovincialis</name>
    <name type="common">Mediterranean mussel</name>
    <dbReference type="NCBI Taxonomy" id="29158"/>
    <lineage>
        <taxon>Eukaryota</taxon>
        <taxon>Metazoa</taxon>
        <taxon>Spiralia</taxon>
        <taxon>Lophotrochozoa</taxon>
        <taxon>Mollusca</taxon>
        <taxon>Bivalvia</taxon>
        <taxon>Autobranchia</taxon>
        <taxon>Pteriomorphia</taxon>
        <taxon>Mytilida</taxon>
        <taxon>Mytiloidea</taxon>
        <taxon>Mytilidae</taxon>
        <taxon>Mytilinae</taxon>
        <taxon>Mytilus</taxon>
    </lineage>
</organism>
<feature type="transmembrane region" description="Helical" evidence="2">
    <location>
        <begin position="115"/>
        <end position="138"/>
    </location>
</feature>
<keyword evidence="4" id="KW-1185">Reference proteome</keyword>
<feature type="compositionally biased region" description="Polar residues" evidence="1">
    <location>
        <begin position="181"/>
        <end position="208"/>
    </location>
</feature>